<sequence>MKYVMTWWERPGGSAADHEAAQKRILDIFQRWEIPETITFHQFLVRVGEFGGYAVLETDDLAEIEKATTIYAAFQFRVEPVLDVEEAAAAEAEGIAWRDSNAPPS</sequence>
<gene>
    <name evidence="1" type="ORF">GBA63_04205</name>
</gene>
<dbReference type="EMBL" id="CP045119">
    <property type="protein sequence ID" value="QIN81932.1"/>
    <property type="molecule type" value="Genomic_DNA"/>
</dbReference>
<evidence type="ECO:0000313" key="2">
    <source>
        <dbReference type="Proteomes" id="UP000501452"/>
    </source>
</evidence>
<dbReference type="RefSeq" id="WP_166173759.1">
    <property type="nucleotide sequence ID" value="NZ_CP045119.1"/>
</dbReference>
<dbReference type="KEGG" id="rub:GBA63_04205"/>
<keyword evidence="2" id="KW-1185">Reference proteome</keyword>
<reference evidence="1 2" key="1">
    <citation type="submission" date="2019-10" db="EMBL/GenBank/DDBJ databases">
        <title>Rubrobacter sp nov SCSIO 52090 isolated from a deep-sea sediment in the South China Sea.</title>
        <authorList>
            <person name="Chen R.W."/>
        </authorList>
    </citation>
    <scope>NUCLEOTIDE SEQUENCE [LARGE SCALE GENOMIC DNA]</scope>
    <source>
        <strain evidence="1 2">SCSIO 52909</strain>
    </source>
</reference>
<organism evidence="1 2">
    <name type="scientific">Rubrobacter tropicus</name>
    <dbReference type="NCBI Taxonomy" id="2653851"/>
    <lineage>
        <taxon>Bacteria</taxon>
        <taxon>Bacillati</taxon>
        <taxon>Actinomycetota</taxon>
        <taxon>Rubrobacteria</taxon>
        <taxon>Rubrobacterales</taxon>
        <taxon>Rubrobacteraceae</taxon>
        <taxon>Rubrobacter</taxon>
    </lineage>
</organism>
<dbReference type="Proteomes" id="UP000501452">
    <property type="component" value="Chromosome"/>
</dbReference>
<accession>A0A6G8Q640</accession>
<dbReference type="InterPro" id="IPR021734">
    <property type="entry name" value="DUF3303"/>
</dbReference>
<name>A0A6G8Q640_9ACTN</name>
<dbReference type="Pfam" id="PF11746">
    <property type="entry name" value="DUF3303"/>
    <property type="match status" value="1"/>
</dbReference>
<dbReference type="AlphaFoldDB" id="A0A6G8Q640"/>
<evidence type="ECO:0000313" key="1">
    <source>
        <dbReference type="EMBL" id="QIN81932.1"/>
    </source>
</evidence>
<proteinExistence type="predicted"/>
<protein>
    <submittedName>
        <fullName evidence="1">DUF3303 domain-containing protein</fullName>
    </submittedName>
</protein>